<evidence type="ECO:0000313" key="3">
    <source>
        <dbReference type="EMBL" id="PVG83055.1"/>
    </source>
</evidence>
<proteinExistence type="inferred from homology"/>
<evidence type="ECO:0000313" key="4">
    <source>
        <dbReference type="Proteomes" id="UP000246018"/>
    </source>
</evidence>
<dbReference type="Gene3D" id="3.90.550.10">
    <property type="entry name" value="Spore Coat Polysaccharide Biosynthesis Protein SpsA, Chain A"/>
    <property type="match status" value="1"/>
</dbReference>
<comment type="caution">
    <text evidence="3">The sequence shown here is derived from an EMBL/GenBank/DDBJ whole genome shotgun (WGS) entry which is preliminary data.</text>
</comment>
<dbReference type="CDD" id="cd04179">
    <property type="entry name" value="DPM_DPG-synthase_like"/>
    <property type="match status" value="1"/>
</dbReference>
<reference evidence="3 4" key="1">
    <citation type="submission" date="2018-04" db="EMBL/GenBank/DDBJ databases">
        <title>Genome of Nocardioides gansuensis WSJ-1.</title>
        <authorList>
            <person name="Wu S."/>
            <person name="Wang G."/>
        </authorList>
    </citation>
    <scope>NUCLEOTIDE SEQUENCE [LARGE SCALE GENOMIC DNA]</scope>
    <source>
        <strain evidence="3 4">WSJ-1</strain>
    </source>
</reference>
<keyword evidence="3" id="KW-0808">Transferase</keyword>
<dbReference type="RefSeq" id="WP_116572485.1">
    <property type="nucleotide sequence ID" value="NZ_QDGZ01000004.1"/>
</dbReference>
<name>A0A2T8FBI4_9ACTN</name>
<dbReference type="PANTHER" id="PTHR48090:SF7">
    <property type="entry name" value="RFBJ PROTEIN"/>
    <property type="match status" value="1"/>
</dbReference>
<accession>A0A2T8FBI4</accession>
<protein>
    <submittedName>
        <fullName evidence="3">Glycosyltransferase family 2 protein</fullName>
    </submittedName>
</protein>
<dbReference type="SUPFAM" id="SSF53448">
    <property type="entry name" value="Nucleotide-diphospho-sugar transferases"/>
    <property type="match status" value="1"/>
</dbReference>
<dbReference type="PANTHER" id="PTHR48090">
    <property type="entry name" value="UNDECAPRENYL-PHOSPHATE 4-DEOXY-4-FORMAMIDO-L-ARABINOSE TRANSFERASE-RELATED"/>
    <property type="match status" value="1"/>
</dbReference>
<evidence type="ECO:0000256" key="1">
    <source>
        <dbReference type="ARBA" id="ARBA00006739"/>
    </source>
</evidence>
<organism evidence="3 4">
    <name type="scientific">Nocardioides gansuensis</name>
    <dbReference type="NCBI Taxonomy" id="2138300"/>
    <lineage>
        <taxon>Bacteria</taxon>
        <taxon>Bacillati</taxon>
        <taxon>Actinomycetota</taxon>
        <taxon>Actinomycetes</taxon>
        <taxon>Propionibacteriales</taxon>
        <taxon>Nocardioidaceae</taxon>
        <taxon>Nocardioides</taxon>
    </lineage>
</organism>
<dbReference type="AlphaFoldDB" id="A0A2T8FBI4"/>
<feature type="domain" description="Glycosyltransferase 2-like" evidence="2">
    <location>
        <begin position="16"/>
        <end position="134"/>
    </location>
</feature>
<evidence type="ECO:0000259" key="2">
    <source>
        <dbReference type="Pfam" id="PF00535"/>
    </source>
</evidence>
<dbReference type="Pfam" id="PF00535">
    <property type="entry name" value="Glycos_transf_2"/>
    <property type="match status" value="1"/>
</dbReference>
<sequence length="314" mass="33670">MAARRARRDRVAPRVSVVVPTRNEASNLPLVFSRLPHDLHEIIVVDGRSTDGTVEVARTLRPDVRIIRQTGKGKGDALALGFLHATGDIIVTLDADGSADAAEIPRFVAVLVAGADFAKGSRFLQGGGSADITAIRSLGNKALCAVANHAYGAHFTDLCYGYNAFWVDCIDFLSSPWPWFGGDDAADYGTGFEVETVINVRSVKGGLVVWEVPSYECRRLHGSSNLHAVRDGLRIVRTLWRESPGRASRRARPSGCPTGMLEGILPTAPVETSLGGPSQPWAVIPKPRGAEFVPLVAIPPEEPFEPASGAEHVH</sequence>
<comment type="similarity">
    <text evidence="1">Belongs to the glycosyltransferase 2 family.</text>
</comment>
<gene>
    <name evidence="3" type="ORF">DDE18_11290</name>
</gene>
<dbReference type="GO" id="GO:0016740">
    <property type="term" value="F:transferase activity"/>
    <property type="evidence" value="ECO:0007669"/>
    <property type="project" value="UniProtKB-KW"/>
</dbReference>
<dbReference type="EMBL" id="QDGZ01000004">
    <property type="protein sequence ID" value="PVG83055.1"/>
    <property type="molecule type" value="Genomic_DNA"/>
</dbReference>
<dbReference type="InterPro" id="IPR029044">
    <property type="entry name" value="Nucleotide-diphossugar_trans"/>
</dbReference>
<dbReference type="InterPro" id="IPR050256">
    <property type="entry name" value="Glycosyltransferase_2"/>
</dbReference>
<dbReference type="OrthoDB" id="3177103at2"/>
<keyword evidence="4" id="KW-1185">Reference proteome</keyword>
<dbReference type="InterPro" id="IPR001173">
    <property type="entry name" value="Glyco_trans_2-like"/>
</dbReference>
<dbReference type="Proteomes" id="UP000246018">
    <property type="component" value="Unassembled WGS sequence"/>
</dbReference>